<sequence>MVKSVYKAVYMYKSVFMFFGKGDEQLALDADSVVCRKEEGGAPPPLSMAHCSVAEVVYKKKKHEQNGGRESSASRQTHFLRCTSCGWSQRSASWSHCSAFFLPTSPLT</sequence>
<name>A0AAV1GQ03_XYRNO</name>
<evidence type="ECO:0000313" key="2">
    <source>
        <dbReference type="Proteomes" id="UP001178508"/>
    </source>
</evidence>
<dbReference type="AlphaFoldDB" id="A0AAV1GQ03"/>
<organism evidence="1 2">
    <name type="scientific">Xyrichtys novacula</name>
    <name type="common">Pearly razorfish</name>
    <name type="synonym">Hemipteronotus novacula</name>
    <dbReference type="NCBI Taxonomy" id="13765"/>
    <lineage>
        <taxon>Eukaryota</taxon>
        <taxon>Metazoa</taxon>
        <taxon>Chordata</taxon>
        <taxon>Craniata</taxon>
        <taxon>Vertebrata</taxon>
        <taxon>Euteleostomi</taxon>
        <taxon>Actinopterygii</taxon>
        <taxon>Neopterygii</taxon>
        <taxon>Teleostei</taxon>
        <taxon>Neoteleostei</taxon>
        <taxon>Acanthomorphata</taxon>
        <taxon>Eupercaria</taxon>
        <taxon>Labriformes</taxon>
        <taxon>Labridae</taxon>
        <taxon>Xyrichtys</taxon>
    </lineage>
</organism>
<evidence type="ECO:0000313" key="1">
    <source>
        <dbReference type="EMBL" id="CAJ1075568.1"/>
    </source>
</evidence>
<dbReference type="EMBL" id="OY660879">
    <property type="protein sequence ID" value="CAJ1075568.1"/>
    <property type="molecule type" value="Genomic_DNA"/>
</dbReference>
<reference evidence="1" key="1">
    <citation type="submission" date="2023-08" db="EMBL/GenBank/DDBJ databases">
        <authorList>
            <person name="Alioto T."/>
            <person name="Alioto T."/>
            <person name="Gomez Garrido J."/>
        </authorList>
    </citation>
    <scope>NUCLEOTIDE SEQUENCE</scope>
</reference>
<accession>A0AAV1GQ03</accession>
<gene>
    <name evidence="1" type="ORF">XNOV1_A008035</name>
</gene>
<keyword evidence="2" id="KW-1185">Reference proteome</keyword>
<protein>
    <submittedName>
        <fullName evidence="1">Uncharacterized protein</fullName>
    </submittedName>
</protein>
<dbReference type="Proteomes" id="UP001178508">
    <property type="component" value="Chromosome 16"/>
</dbReference>
<proteinExistence type="predicted"/>